<feature type="domain" description="AMP-binding enzyme C-terminal" evidence="4">
    <location>
        <begin position="422"/>
        <end position="497"/>
    </location>
</feature>
<feature type="domain" description="AMP-dependent synthetase/ligase" evidence="3">
    <location>
        <begin position="13"/>
        <end position="372"/>
    </location>
</feature>
<dbReference type="InterPro" id="IPR050237">
    <property type="entry name" value="ATP-dep_AMP-bd_enzyme"/>
</dbReference>
<evidence type="ECO:0000259" key="3">
    <source>
        <dbReference type="Pfam" id="PF00501"/>
    </source>
</evidence>
<evidence type="ECO:0000256" key="2">
    <source>
        <dbReference type="ARBA" id="ARBA00022598"/>
    </source>
</evidence>
<dbReference type="RefSeq" id="WP_169588902.1">
    <property type="nucleotide sequence ID" value="NZ_VCQU01000005.1"/>
</dbReference>
<dbReference type="FunFam" id="3.30.300.30:FF:000008">
    <property type="entry name" value="2,3-dihydroxybenzoate-AMP ligase"/>
    <property type="match status" value="1"/>
</dbReference>
<sequence length="517" mass="56803">MRVHDFLTYWSINTPDRVCVEDGSTSFTYREVEQRSTRFAAALAGLGLRSGDRIALLSKNAAEWATLYYGAFKAGVVPVPLNFRLHPREWSYQLQDSGARAIFVGPEFVGGIDSIRDEVPIERFVSIIGQPDRWLSLQTLLDGAGDRTVAAAVDEDDDLYQMYTSGTTGRPKGAVITHKAALANLTQIRTFLPLYQGEGTLLVAPLFHAAAAVSLYWYIACGATVHVQPDFDPEKCLRLLADGSIASATFVPAMVQIIVGLPSAEQHTYPQLRNIIYGASPIGEKTLRKALDVFDCDFIQGYGQTECCSTLTFLGPDEHRRALAGEDRLLLSCGRPVVGTDVRITDSLGIDLPQGQVGEILARGPQVMRGYWNLPDATEATLADGWLHTGDAGYQDEEGYLYISDRVKDLIVSGAENIYPREIEEVIAKLPQVIDVAVIGVPHEKWGETVKAIVVQSGEAQLVADDVIDYCRTQLASFKVPRSVDFIDALPRNATGKVLKTTLREPFWQDHTRRVGG</sequence>
<comment type="similarity">
    <text evidence="1">Belongs to the ATP-dependent AMP-binding enzyme family.</text>
</comment>
<name>A0A848KGA4_9NOCA</name>
<evidence type="ECO:0000259" key="4">
    <source>
        <dbReference type="Pfam" id="PF13193"/>
    </source>
</evidence>
<keyword evidence="6" id="KW-1185">Reference proteome</keyword>
<dbReference type="SUPFAM" id="SSF56801">
    <property type="entry name" value="Acetyl-CoA synthetase-like"/>
    <property type="match status" value="1"/>
</dbReference>
<accession>A0A848KGA4</accession>
<organism evidence="5 6">
    <name type="scientific">Antrihabitans stalactiti</name>
    <dbReference type="NCBI Taxonomy" id="2584121"/>
    <lineage>
        <taxon>Bacteria</taxon>
        <taxon>Bacillati</taxon>
        <taxon>Actinomycetota</taxon>
        <taxon>Actinomycetes</taxon>
        <taxon>Mycobacteriales</taxon>
        <taxon>Nocardiaceae</taxon>
        <taxon>Antrihabitans</taxon>
    </lineage>
</organism>
<dbReference type="CDD" id="cd17631">
    <property type="entry name" value="FACL_FadD13-like"/>
    <property type="match status" value="1"/>
</dbReference>
<comment type="caution">
    <text evidence="5">The sequence shown here is derived from an EMBL/GenBank/DDBJ whole genome shotgun (WGS) entry which is preliminary data.</text>
</comment>
<protein>
    <submittedName>
        <fullName evidence="5">Long-chain-fatty-acid--CoA ligase</fullName>
    </submittedName>
</protein>
<evidence type="ECO:0000313" key="6">
    <source>
        <dbReference type="Proteomes" id="UP000535543"/>
    </source>
</evidence>
<evidence type="ECO:0000256" key="1">
    <source>
        <dbReference type="ARBA" id="ARBA00006432"/>
    </source>
</evidence>
<keyword evidence="2 5" id="KW-0436">Ligase</keyword>
<dbReference type="PANTHER" id="PTHR43767:SF7">
    <property type="entry name" value="MEDIUM_LONG-CHAIN-FATTY-ACID--COA LIGASE FADD8"/>
    <property type="match status" value="1"/>
</dbReference>
<dbReference type="Pfam" id="PF13193">
    <property type="entry name" value="AMP-binding_C"/>
    <property type="match status" value="1"/>
</dbReference>
<proteinExistence type="inferred from homology"/>
<gene>
    <name evidence="5" type="ORF">FGL95_16900</name>
</gene>
<reference evidence="5 6" key="1">
    <citation type="submission" date="2019-05" db="EMBL/GenBank/DDBJ databases">
        <authorList>
            <person name="Lee S.D."/>
        </authorList>
    </citation>
    <scope>NUCLEOTIDE SEQUENCE [LARGE SCALE GENOMIC DNA]</scope>
    <source>
        <strain evidence="5 6">YC2-7</strain>
    </source>
</reference>
<dbReference type="AlphaFoldDB" id="A0A848KGA4"/>
<dbReference type="InterPro" id="IPR045851">
    <property type="entry name" value="AMP-bd_C_sf"/>
</dbReference>
<reference evidence="5 6" key="2">
    <citation type="submission" date="2020-06" db="EMBL/GenBank/DDBJ databases">
        <title>Antribacter stalactiti gen. nov., sp. nov., a new member of the family Nacardiaceae isolated from a cave.</title>
        <authorList>
            <person name="Kim I.S."/>
        </authorList>
    </citation>
    <scope>NUCLEOTIDE SEQUENCE [LARGE SCALE GENOMIC DNA]</scope>
    <source>
        <strain evidence="5 6">YC2-7</strain>
    </source>
</reference>
<dbReference type="Proteomes" id="UP000535543">
    <property type="component" value="Unassembled WGS sequence"/>
</dbReference>
<evidence type="ECO:0000313" key="5">
    <source>
        <dbReference type="EMBL" id="NMN96718.1"/>
    </source>
</evidence>
<dbReference type="EMBL" id="VCQU01000005">
    <property type="protein sequence ID" value="NMN96718.1"/>
    <property type="molecule type" value="Genomic_DNA"/>
</dbReference>
<dbReference type="InterPro" id="IPR000873">
    <property type="entry name" value="AMP-dep_synth/lig_dom"/>
</dbReference>
<dbReference type="InterPro" id="IPR042099">
    <property type="entry name" value="ANL_N_sf"/>
</dbReference>
<dbReference type="PANTHER" id="PTHR43767">
    <property type="entry name" value="LONG-CHAIN-FATTY-ACID--COA LIGASE"/>
    <property type="match status" value="1"/>
</dbReference>
<dbReference type="InterPro" id="IPR025110">
    <property type="entry name" value="AMP-bd_C"/>
</dbReference>
<dbReference type="Gene3D" id="3.30.300.30">
    <property type="match status" value="1"/>
</dbReference>
<dbReference type="GO" id="GO:0016877">
    <property type="term" value="F:ligase activity, forming carbon-sulfur bonds"/>
    <property type="evidence" value="ECO:0007669"/>
    <property type="project" value="UniProtKB-ARBA"/>
</dbReference>
<dbReference type="Pfam" id="PF00501">
    <property type="entry name" value="AMP-binding"/>
    <property type="match status" value="1"/>
</dbReference>
<dbReference type="NCBIfam" id="NF004837">
    <property type="entry name" value="PRK06187.1"/>
    <property type="match status" value="1"/>
</dbReference>
<dbReference type="Gene3D" id="3.40.50.12780">
    <property type="entry name" value="N-terminal domain of ligase-like"/>
    <property type="match status" value="1"/>
</dbReference>